<dbReference type="EMBL" id="JACIGI010000001">
    <property type="protein sequence ID" value="MBB4284372.1"/>
    <property type="molecule type" value="Genomic_DNA"/>
</dbReference>
<evidence type="ECO:0000313" key="4">
    <source>
        <dbReference type="Proteomes" id="UP000555728"/>
    </source>
</evidence>
<evidence type="ECO:0000256" key="1">
    <source>
        <dbReference type="SAM" id="MobiDB-lite"/>
    </source>
</evidence>
<dbReference type="InterPro" id="IPR009905">
    <property type="entry name" value="BCHF"/>
</dbReference>
<keyword evidence="3" id="KW-0456">Lyase</keyword>
<proteinExistence type="predicted"/>
<dbReference type="GO" id="GO:0030494">
    <property type="term" value="P:bacteriochlorophyll biosynthetic process"/>
    <property type="evidence" value="ECO:0007669"/>
    <property type="project" value="InterPro"/>
</dbReference>
<dbReference type="EC" id="4.2.1.-" evidence="3"/>
<keyword evidence="2" id="KW-0812">Transmembrane</keyword>
<feature type="transmembrane region" description="Helical" evidence="2">
    <location>
        <begin position="100"/>
        <end position="121"/>
    </location>
</feature>
<sequence>MLNFNIDRMIATVDHCPWSAHAGLTVPNTARLHRVAPNAGAPSSGGAARGAVSQAQAHAHAHTTSDASVDASVASGGRGPSRPLYTPAERRRRDESPWTIVQGILAPTQFAVFLVSLYLVVDYLLTGEGYALATASVVVKTLVLYVIMITGAIWEKEVFGRYLFAPAFYWEDVFSMLVLALHTAYLVALFGDLLGAQGLMVLALAAYAAYVINAGQFVLKLRAARLQAEAAGAEDDRAATPAGAAQ</sequence>
<feature type="compositionally biased region" description="Low complexity" evidence="1">
    <location>
        <begin position="35"/>
        <end position="75"/>
    </location>
</feature>
<feature type="transmembrane region" description="Helical" evidence="2">
    <location>
        <begin position="167"/>
        <end position="188"/>
    </location>
</feature>
<feature type="region of interest" description="Disordered" evidence="1">
    <location>
        <begin position="35"/>
        <end position="90"/>
    </location>
</feature>
<organism evidence="3 4">
    <name type="scientific">Roseospira goensis</name>
    <dbReference type="NCBI Taxonomy" id="391922"/>
    <lineage>
        <taxon>Bacteria</taxon>
        <taxon>Pseudomonadati</taxon>
        <taxon>Pseudomonadota</taxon>
        <taxon>Alphaproteobacteria</taxon>
        <taxon>Rhodospirillales</taxon>
        <taxon>Rhodospirillaceae</taxon>
        <taxon>Roseospira</taxon>
    </lineage>
</organism>
<dbReference type="RefSeq" id="WP_425502547.1">
    <property type="nucleotide sequence ID" value="NZ_JACIGI010000001.1"/>
</dbReference>
<keyword evidence="2" id="KW-1133">Transmembrane helix</keyword>
<gene>
    <name evidence="3" type="ORF">GGD88_000078</name>
</gene>
<dbReference type="Pfam" id="PF07284">
    <property type="entry name" value="BCHF"/>
    <property type="match status" value="1"/>
</dbReference>
<dbReference type="AlphaFoldDB" id="A0A7W6WJD0"/>
<dbReference type="GO" id="GO:0019685">
    <property type="term" value="P:photosynthesis, dark reaction"/>
    <property type="evidence" value="ECO:0007669"/>
    <property type="project" value="InterPro"/>
</dbReference>
<reference evidence="3 4" key="1">
    <citation type="submission" date="2020-08" db="EMBL/GenBank/DDBJ databases">
        <title>Genome sequencing of Purple Non-Sulfur Bacteria from various extreme environments.</title>
        <authorList>
            <person name="Mayer M."/>
        </authorList>
    </citation>
    <scope>NUCLEOTIDE SEQUENCE [LARGE SCALE GENOMIC DNA]</scope>
    <source>
        <strain evidence="3 4">JA135</strain>
    </source>
</reference>
<dbReference type="GO" id="GO:0016836">
    <property type="term" value="F:hydro-lyase activity"/>
    <property type="evidence" value="ECO:0007669"/>
    <property type="project" value="InterPro"/>
</dbReference>
<feature type="transmembrane region" description="Helical" evidence="2">
    <location>
        <begin position="133"/>
        <end position="155"/>
    </location>
</feature>
<feature type="transmembrane region" description="Helical" evidence="2">
    <location>
        <begin position="194"/>
        <end position="212"/>
    </location>
</feature>
<evidence type="ECO:0000313" key="3">
    <source>
        <dbReference type="EMBL" id="MBB4284372.1"/>
    </source>
</evidence>
<accession>A0A7W6WJD0</accession>
<dbReference type="Proteomes" id="UP000555728">
    <property type="component" value="Unassembled WGS sequence"/>
</dbReference>
<comment type="caution">
    <text evidence="3">The sequence shown here is derived from an EMBL/GenBank/DDBJ whole genome shotgun (WGS) entry which is preliminary data.</text>
</comment>
<keyword evidence="4" id="KW-1185">Reference proteome</keyword>
<evidence type="ECO:0000256" key="2">
    <source>
        <dbReference type="SAM" id="Phobius"/>
    </source>
</evidence>
<keyword evidence="2" id="KW-0472">Membrane</keyword>
<protein>
    <submittedName>
        <fullName evidence="3">3-vinyl bacteriochlorophyllide hydratase</fullName>
        <ecNumber evidence="3">4.2.1.-</ecNumber>
    </submittedName>
</protein>
<dbReference type="NCBIfam" id="TIGR02020">
    <property type="entry name" value="BchF"/>
    <property type="match status" value="1"/>
</dbReference>
<name>A0A7W6WJD0_9PROT</name>